<proteinExistence type="predicted"/>
<protein>
    <submittedName>
        <fullName evidence="1">Uncharacterized protein</fullName>
    </submittedName>
</protein>
<organism evidence="1 2">
    <name type="scientific">Sinobacterium caligoides</name>
    <dbReference type="NCBI Taxonomy" id="933926"/>
    <lineage>
        <taxon>Bacteria</taxon>
        <taxon>Pseudomonadati</taxon>
        <taxon>Pseudomonadota</taxon>
        <taxon>Gammaproteobacteria</taxon>
        <taxon>Cellvibrionales</taxon>
        <taxon>Spongiibacteraceae</taxon>
        <taxon>Sinobacterium</taxon>
    </lineage>
</organism>
<dbReference type="RefSeq" id="WP_148059374.1">
    <property type="nucleotide sequence ID" value="NZ_RKHR01000004.1"/>
</dbReference>
<dbReference type="EMBL" id="RKHR01000004">
    <property type="protein sequence ID" value="ROS01604.1"/>
    <property type="molecule type" value="Genomic_DNA"/>
</dbReference>
<accession>A0A3N2DP66</accession>
<dbReference type="Pfam" id="PF19925">
    <property type="entry name" value="DUF6388"/>
    <property type="match status" value="1"/>
</dbReference>
<dbReference type="AlphaFoldDB" id="A0A3N2DP66"/>
<keyword evidence="2" id="KW-1185">Reference proteome</keyword>
<gene>
    <name evidence="1" type="ORF">EDC56_2048</name>
</gene>
<sequence length="95" mass="10849">MLVAKNKRYEVACDRFLATHPVVQAELDRLAVEDSTDDINRLRASTLYNAFAEEAESEGLDSVEFALKILADSPEELQAMRDEYQREIDEALRDN</sequence>
<name>A0A3N2DP66_9GAMM</name>
<dbReference type="InterPro" id="IPR045662">
    <property type="entry name" value="DUF6388"/>
</dbReference>
<dbReference type="OrthoDB" id="6898060at2"/>
<evidence type="ECO:0000313" key="1">
    <source>
        <dbReference type="EMBL" id="ROS01604.1"/>
    </source>
</evidence>
<reference evidence="1 2" key="1">
    <citation type="submission" date="2018-11" db="EMBL/GenBank/DDBJ databases">
        <title>Genomic Encyclopedia of Type Strains, Phase IV (KMG-IV): sequencing the most valuable type-strain genomes for metagenomic binning, comparative biology and taxonomic classification.</title>
        <authorList>
            <person name="Goeker M."/>
        </authorList>
    </citation>
    <scope>NUCLEOTIDE SEQUENCE [LARGE SCALE GENOMIC DNA]</scope>
    <source>
        <strain evidence="1 2">DSM 100316</strain>
    </source>
</reference>
<dbReference type="Proteomes" id="UP000275394">
    <property type="component" value="Unassembled WGS sequence"/>
</dbReference>
<evidence type="ECO:0000313" key="2">
    <source>
        <dbReference type="Proteomes" id="UP000275394"/>
    </source>
</evidence>
<comment type="caution">
    <text evidence="1">The sequence shown here is derived from an EMBL/GenBank/DDBJ whole genome shotgun (WGS) entry which is preliminary data.</text>
</comment>